<organism evidence="1 2">
    <name type="scientific">Beijerinckia indica subsp. indica (strain ATCC 9039 / DSM 1715 / NCIMB 8712)</name>
    <dbReference type="NCBI Taxonomy" id="395963"/>
    <lineage>
        <taxon>Bacteria</taxon>
        <taxon>Pseudomonadati</taxon>
        <taxon>Pseudomonadota</taxon>
        <taxon>Alphaproteobacteria</taxon>
        <taxon>Hyphomicrobiales</taxon>
        <taxon>Beijerinckiaceae</taxon>
        <taxon>Beijerinckia</taxon>
    </lineage>
</organism>
<accession>B2IJT3</accession>
<evidence type="ECO:0000313" key="1">
    <source>
        <dbReference type="EMBL" id="ACB96308.1"/>
    </source>
</evidence>
<dbReference type="SUPFAM" id="SSF48452">
    <property type="entry name" value="TPR-like"/>
    <property type="match status" value="1"/>
</dbReference>
<evidence type="ECO:0000313" key="2">
    <source>
        <dbReference type="Proteomes" id="UP000001695"/>
    </source>
</evidence>
<dbReference type="AlphaFoldDB" id="B2IJT3"/>
<keyword evidence="2" id="KW-1185">Reference proteome</keyword>
<dbReference type="OrthoDB" id="6399948at2"/>
<reference evidence="1 2" key="2">
    <citation type="journal article" date="2010" name="J. Bacteriol.">
        <title>Complete genome sequence of Beijerinckia indica subsp. indica.</title>
        <authorList>
            <person name="Tamas I."/>
            <person name="Dedysh S.N."/>
            <person name="Liesack W."/>
            <person name="Stott M.B."/>
            <person name="Alam M."/>
            <person name="Murrell J.C."/>
            <person name="Dunfield P.F."/>
        </authorList>
    </citation>
    <scope>NUCLEOTIDE SEQUENCE [LARGE SCALE GENOMIC DNA]</scope>
    <source>
        <strain evidence="2">ATCC 9039 / DSM 1715 / NCIMB 8712</strain>
    </source>
</reference>
<dbReference type="STRING" id="395963.Bind_2736"/>
<dbReference type="Gene3D" id="1.25.40.10">
    <property type="entry name" value="Tetratricopeptide repeat domain"/>
    <property type="match status" value="1"/>
</dbReference>
<dbReference type="eggNOG" id="COG0457">
    <property type="taxonomic scope" value="Bacteria"/>
</dbReference>
<dbReference type="Proteomes" id="UP000001695">
    <property type="component" value="Chromosome"/>
</dbReference>
<dbReference type="HOGENOM" id="CLU_071021_0_0_5"/>
<sequence>MAHRPARDAQEALDEAQDLVFEAWDSATSKRCVALAKKALTISPLCADAYVLLAEHATTGSEEELDLWQRGVDAGKAALGADFDGFVGGFWGFLETRPYMRARLGLACVQWARGARDEAIDHLRAMLDLNPDDNQGVRYILASWLIEEERDADLRTLLARYSDDDMANWTWTTVLANFRGEGDTEESRRLLAKAMAGNPHVLAYLSGERKLPRSLPPFYSSGEDSEAVHYAEDFRAGWVATPGALEWLTAHQPERKSLRRRASRKVKSA</sequence>
<reference evidence="2" key="1">
    <citation type="submission" date="2008-03" db="EMBL/GenBank/DDBJ databases">
        <title>Complete sequence of chromosome of Beijerinckia indica subsp. indica ATCC 9039.</title>
        <authorList>
            <consortium name="US DOE Joint Genome Institute"/>
            <person name="Copeland A."/>
            <person name="Lucas S."/>
            <person name="Lapidus A."/>
            <person name="Glavina del Rio T."/>
            <person name="Dalin E."/>
            <person name="Tice H."/>
            <person name="Bruce D."/>
            <person name="Goodwin L."/>
            <person name="Pitluck S."/>
            <person name="LaButti K."/>
            <person name="Schmutz J."/>
            <person name="Larimer F."/>
            <person name="Land M."/>
            <person name="Hauser L."/>
            <person name="Kyrpides N."/>
            <person name="Mikhailova N."/>
            <person name="Dunfield P.F."/>
            <person name="Dedysh S.N."/>
            <person name="Liesack W."/>
            <person name="Saw J.H."/>
            <person name="Alam M."/>
            <person name="Chen Y."/>
            <person name="Murrell J.C."/>
            <person name="Richardson P."/>
        </authorList>
    </citation>
    <scope>NUCLEOTIDE SEQUENCE [LARGE SCALE GENOMIC DNA]</scope>
    <source>
        <strain evidence="2">ATCC 9039 / DSM 1715 / NCIMB 8712</strain>
    </source>
</reference>
<gene>
    <name evidence="1" type="ordered locus">Bind_2736</name>
</gene>
<name>B2IJT3_BEII9</name>
<dbReference type="EMBL" id="CP001016">
    <property type="protein sequence ID" value="ACB96308.1"/>
    <property type="molecule type" value="Genomic_DNA"/>
</dbReference>
<dbReference type="KEGG" id="bid:Bind_2736"/>
<dbReference type="InterPro" id="IPR011990">
    <property type="entry name" value="TPR-like_helical_dom_sf"/>
</dbReference>
<proteinExistence type="predicted"/>
<protein>
    <submittedName>
        <fullName evidence="1">Tetratricopeptide TPR_2</fullName>
    </submittedName>
</protein>
<dbReference type="RefSeq" id="WP_012385659.1">
    <property type="nucleotide sequence ID" value="NC_010581.1"/>
</dbReference>